<proteinExistence type="predicted"/>
<evidence type="ECO:0000313" key="1">
    <source>
        <dbReference type="EMBL" id="KAJ7412673.1"/>
    </source>
</evidence>
<accession>A0ABQ9D1D1</accession>
<reference evidence="1" key="1">
    <citation type="submission" date="2019-10" db="EMBL/GenBank/DDBJ databases">
        <authorList>
            <person name="Soares A.E.R."/>
            <person name="Aleixo A."/>
            <person name="Schneider P."/>
            <person name="Miyaki C.Y."/>
            <person name="Schneider M.P."/>
            <person name="Mello C."/>
            <person name="Vasconcelos A.T.R."/>
        </authorList>
    </citation>
    <scope>NUCLEOTIDE SEQUENCE</scope>
    <source>
        <tissue evidence="1">Muscle</tissue>
    </source>
</reference>
<protein>
    <submittedName>
        <fullName evidence="1">Uncharacterized protein</fullName>
    </submittedName>
</protein>
<dbReference type="EMBL" id="WHWB01034210">
    <property type="protein sequence ID" value="KAJ7412673.1"/>
    <property type="molecule type" value="Genomic_DNA"/>
</dbReference>
<name>A0ABQ9D1D1_9PASS</name>
<sequence>MDSSSSQHLKGIAVPALTLMDVPTAHSALPPVLKPWLPIRVRALGSGFVALVGLSEPPDFAKQQTYHYYQSASRNRDTVWTSIFAFSDNQSVMEHVGCDEITDWILGKVKHWERLPREVGDLQEKQGPQRTRMPDAREQPVCLTLEKLFHTNSSMGKYDPQNIPKVSETCGDLLSKGFTGQLKDACGGILSWDTLY</sequence>
<keyword evidence="2" id="KW-1185">Reference proteome</keyword>
<organism evidence="1 2">
    <name type="scientific">Willisornis vidua</name>
    <name type="common">Xingu scale-backed antbird</name>
    <dbReference type="NCBI Taxonomy" id="1566151"/>
    <lineage>
        <taxon>Eukaryota</taxon>
        <taxon>Metazoa</taxon>
        <taxon>Chordata</taxon>
        <taxon>Craniata</taxon>
        <taxon>Vertebrata</taxon>
        <taxon>Euteleostomi</taxon>
        <taxon>Archelosauria</taxon>
        <taxon>Archosauria</taxon>
        <taxon>Dinosauria</taxon>
        <taxon>Saurischia</taxon>
        <taxon>Theropoda</taxon>
        <taxon>Coelurosauria</taxon>
        <taxon>Aves</taxon>
        <taxon>Neognathae</taxon>
        <taxon>Neoaves</taxon>
        <taxon>Telluraves</taxon>
        <taxon>Australaves</taxon>
        <taxon>Passeriformes</taxon>
        <taxon>Thamnophilidae</taxon>
        <taxon>Willisornis</taxon>
    </lineage>
</organism>
<gene>
    <name evidence="1" type="ORF">WISP_94900</name>
</gene>
<evidence type="ECO:0000313" key="2">
    <source>
        <dbReference type="Proteomes" id="UP001145742"/>
    </source>
</evidence>
<dbReference type="Proteomes" id="UP001145742">
    <property type="component" value="Unassembled WGS sequence"/>
</dbReference>
<comment type="caution">
    <text evidence="1">The sequence shown here is derived from an EMBL/GenBank/DDBJ whole genome shotgun (WGS) entry which is preliminary data.</text>
</comment>